<dbReference type="SUPFAM" id="SSF53850">
    <property type="entry name" value="Periplasmic binding protein-like II"/>
    <property type="match status" value="1"/>
</dbReference>
<keyword evidence="8" id="KW-1185">Reference proteome</keyword>
<comment type="caution">
    <text evidence="7">The sequence shown here is derived from an EMBL/GenBank/DDBJ whole genome shotgun (WGS) entry which is preliminary data.</text>
</comment>
<gene>
    <name evidence="7" type="primary">ddpA</name>
    <name evidence="7" type="ORF">CAFE_32100</name>
</gene>
<evidence type="ECO:0000259" key="6">
    <source>
        <dbReference type="Pfam" id="PF00496"/>
    </source>
</evidence>
<dbReference type="GO" id="GO:0015833">
    <property type="term" value="P:peptide transport"/>
    <property type="evidence" value="ECO:0007669"/>
    <property type="project" value="TreeGrafter"/>
</dbReference>
<evidence type="ECO:0000256" key="2">
    <source>
        <dbReference type="ARBA" id="ARBA00005695"/>
    </source>
</evidence>
<evidence type="ECO:0000313" key="8">
    <source>
        <dbReference type="Proteomes" id="UP000469440"/>
    </source>
</evidence>
<sequence>MKKKITGKIALILAACSIVGLSGCSGQSASSGAAAGSSSAATEYEDTVNIGLAGDPAYLDPDQSSIGPTEATVMQQIYQGLVTTSADSTSIEPDLATDWKISDDGLTYTFNLKPGTKFSDGTPVKPEDWVWSLTRARDCDTSEYRFIAEEIKDVKADEKTVTITLKYQWAPFLADLCNFNMVVGCKAYYDKVGGTEYAQKPLGTGPYMLKEWVKGSSLTLVKNPNYAEFGYPKTSTLKFTVIPDDNTRLMQLQSGQLDVVGDVPYSQVDTIQKDQNLKVQTFKSTQIRYLILNTTKKPLDNLKVRQAILYATNKQEIANLVATKYGQPVASVLSESQGKWFNSDLKVINYDPEKAKELLKEAGFPNGVTLTISVSSGSQVYQQIATLLKSEWEKAGITVNIELLEKAALSNKFQSLQHQATVLQWVDDIMDPSEVSGWIADYDQSHAWYTGLKDQALDDLNAQASKEMDETKRVTMYKEIQQKISDNSNVIPLFRNDFVYATSNKIQNLEVSPFSVMRLKDIQKTK</sequence>
<dbReference type="CDD" id="cd00995">
    <property type="entry name" value="PBP2_NikA_DppA_OppA_like"/>
    <property type="match status" value="1"/>
</dbReference>
<dbReference type="GO" id="GO:0042597">
    <property type="term" value="C:periplasmic space"/>
    <property type="evidence" value="ECO:0007669"/>
    <property type="project" value="UniProtKB-ARBA"/>
</dbReference>
<keyword evidence="3" id="KW-0813">Transport</keyword>
<dbReference type="EMBL" id="VWXL01000095">
    <property type="protein sequence ID" value="MVB12470.1"/>
    <property type="molecule type" value="Genomic_DNA"/>
</dbReference>
<feature type="chain" id="PRO_5039410782" evidence="5">
    <location>
        <begin position="23"/>
        <end position="526"/>
    </location>
</feature>
<dbReference type="InterPro" id="IPR030678">
    <property type="entry name" value="Peptide/Ni-bd"/>
</dbReference>
<evidence type="ECO:0000256" key="3">
    <source>
        <dbReference type="ARBA" id="ARBA00022448"/>
    </source>
</evidence>
<protein>
    <submittedName>
        <fullName evidence="7">Putative D,D-dipeptide-binding periplasmic protein DdpA</fullName>
    </submittedName>
</protein>
<dbReference type="GO" id="GO:1904680">
    <property type="term" value="F:peptide transmembrane transporter activity"/>
    <property type="evidence" value="ECO:0007669"/>
    <property type="project" value="TreeGrafter"/>
</dbReference>
<dbReference type="AlphaFoldDB" id="A0A6N8I4E2"/>
<evidence type="ECO:0000256" key="4">
    <source>
        <dbReference type="ARBA" id="ARBA00022729"/>
    </source>
</evidence>
<evidence type="ECO:0000313" key="7">
    <source>
        <dbReference type="EMBL" id="MVB12470.1"/>
    </source>
</evidence>
<evidence type="ECO:0000256" key="1">
    <source>
        <dbReference type="ARBA" id="ARBA00004196"/>
    </source>
</evidence>
<dbReference type="Gene3D" id="3.90.76.10">
    <property type="entry name" value="Dipeptide-binding Protein, Domain 1"/>
    <property type="match status" value="1"/>
</dbReference>
<dbReference type="InterPro" id="IPR039424">
    <property type="entry name" value="SBP_5"/>
</dbReference>
<feature type="domain" description="Solute-binding protein family 5" evidence="6">
    <location>
        <begin position="91"/>
        <end position="439"/>
    </location>
</feature>
<accession>A0A6N8I4E2</accession>
<dbReference type="Proteomes" id="UP000469440">
    <property type="component" value="Unassembled WGS sequence"/>
</dbReference>
<dbReference type="PIRSF" id="PIRSF002741">
    <property type="entry name" value="MppA"/>
    <property type="match status" value="1"/>
</dbReference>
<dbReference type="GO" id="GO:0043190">
    <property type="term" value="C:ATP-binding cassette (ABC) transporter complex"/>
    <property type="evidence" value="ECO:0007669"/>
    <property type="project" value="InterPro"/>
</dbReference>
<dbReference type="PROSITE" id="PS51257">
    <property type="entry name" value="PROKAR_LIPOPROTEIN"/>
    <property type="match status" value="1"/>
</dbReference>
<dbReference type="PANTHER" id="PTHR30290">
    <property type="entry name" value="PERIPLASMIC BINDING COMPONENT OF ABC TRANSPORTER"/>
    <property type="match status" value="1"/>
</dbReference>
<dbReference type="GO" id="GO:0030313">
    <property type="term" value="C:cell envelope"/>
    <property type="evidence" value="ECO:0007669"/>
    <property type="project" value="UniProtKB-SubCell"/>
</dbReference>
<organism evidence="7 8">
    <name type="scientific">Caproicibacter fermentans</name>
    <dbReference type="NCBI Taxonomy" id="2576756"/>
    <lineage>
        <taxon>Bacteria</taxon>
        <taxon>Bacillati</taxon>
        <taxon>Bacillota</taxon>
        <taxon>Clostridia</taxon>
        <taxon>Eubacteriales</taxon>
        <taxon>Acutalibacteraceae</taxon>
        <taxon>Caproicibacter</taxon>
    </lineage>
</organism>
<comment type="subcellular location">
    <subcellularLocation>
        <location evidence="1">Cell envelope</location>
    </subcellularLocation>
</comment>
<proteinExistence type="inferred from homology"/>
<comment type="similarity">
    <text evidence="2">Belongs to the bacterial solute-binding protein 5 family.</text>
</comment>
<dbReference type="Pfam" id="PF00496">
    <property type="entry name" value="SBP_bac_5"/>
    <property type="match status" value="1"/>
</dbReference>
<dbReference type="InterPro" id="IPR000914">
    <property type="entry name" value="SBP_5_dom"/>
</dbReference>
<dbReference type="RefSeq" id="WP_156991198.1">
    <property type="nucleotide sequence ID" value="NZ_VWXL01000095.1"/>
</dbReference>
<keyword evidence="4 5" id="KW-0732">Signal</keyword>
<evidence type="ECO:0000256" key="5">
    <source>
        <dbReference type="SAM" id="SignalP"/>
    </source>
</evidence>
<dbReference type="Gene3D" id="3.10.105.10">
    <property type="entry name" value="Dipeptide-binding Protein, Domain 3"/>
    <property type="match status" value="1"/>
</dbReference>
<dbReference type="Gene3D" id="3.40.190.10">
    <property type="entry name" value="Periplasmic binding protein-like II"/>
    <property type="match status" value="1"/>
</dbReference>
<reference evidence="7 8" key="1">
    <citation type="submission" date="2019-09" db="EMBL/GenBank/DDBJ databases">
        <title>Genome sequence of Clostridium sp. EA1.</title>
        <authorList>
            <person name="Poehlein A."/>
            <person name="Bengelsdorf F.R."/>
            <person name="Daniel R."/>
        </authorList>
    </citation>
    <scope>NUCLEOTIDE SEQUENCE [LARGE SCALE GENOMIC DNA]</scope>
    <source>
        <strain evidence="7 8">EA1</strain>
    </source>
</reference>
<name>A0A6N8I4E2_9FIRM</name>
<feature type="signal peptide" evidence="5">
    <location>
        <begin position="1"/>
        <end position="22"/>
    </location>
</feature>
<dbReference type="PANTHER" id="PTHR30290:SF10">
    <property type="entry name" value="PERIPLASMIC OLIGOPEPTIDE-BINDING PROTEIN-RELATED"/>
    <property type="match status" value="1"/>
</dbReference>
<dbReference type="OrthoDB" id="239741at2"/>